<comment type="subcellular location">
    <subcellularLocation>
        <location evidence="1">Cell membrane</location>
        <topology evidence="1">Multi-pass membrane protein</topology>
    </subcellularLocation>
</comment>
<dbReference type="AlphaFoldDB" id="A0A117M6V0"/>
<evidence type="ECO:0000256" key="7">
    <source>
        <dbReference type="ARBA" id="ARBA00023136"/>
    </source>
</evidence>
<evidence type="ECO:0000256" key="8">
    <source>
        <dbReference type="SAM" id="Phobius"/>
    </source>
</evidence>
<feature type="transmembrane region" description="Helical" evidence="8">
    <location>
        <begin position="270"/>
        <end position="291"/>
    </location>
</feature>
<feature type="transmembrane region" description="Helical" evidence="8">
    <location>
        <begin position="383"/>
        <end position="401"/>
    </location>
</feature>
<dbReference type="InterPro" id="IPR027417">
    <property type="entry name" value="P-loop_NTPase"/>
</dbReference>
<dbReference type="GO" id="GO:0005524">
    <property type="term" value="F:ATP binding"/>
    <property type="evidence" value="ECO:0007669"/>
    <property type="project" value="UniProtKB-KW"/>
</dbReference>
<dbReference type="Proteomes" id="UP000053467">
    <property type="component" value="Unassembled WGS sequence"/>
</dbReference>
<protein>
    <submittedName>
        <fullName evidence="11">ABC transporter ATP-binding protein</fullName>
    </submittedName>
</protein>
<dbReference type="InterPro" id="IPR003593">
    <property type="entry name" value="AAA+_ATPase"/>
</dbReference>
<evidence type="ECO:0000259" key="10">
    <source>
        <dbReference type="PROSITE" id="PS50929"/>
    </source>
</evidence>
<evidence type="ECO:0000256" key="4">
    <source>
        <dbReference type="ARBA" id="ARBA00022741"/>
    </source>
</evidence>
<comment type="caution">
    <text evidence="11">The sequence shown here is derived from an EMBL/GenBank/DDBJ whole genome shotgun (WGS) entry which is preliminary data.</text>
</comment>
<evidence type="ECO:0000313" key="11">
    <source>
        <dbReference type="EMBL" id="KUK87611.1"/>
    </source>
</evidence>
<dbReference type="Pfam" id="PF00005">
    <property type="entry name" value="ABC_tran"/>
    <property type="match status" value="1"/>
</dbReference>
<dbReference type="Gene3D" id="3.40.50.300">
    <property type="entry name" value="P-loop containing nucleotide triphosphate hydrolases"/>
    <property type="match status" value="1"/>
</dbReference>
<dbReference type="GO" id="GO:0016887">
    <property type="term" value="F:ATP hydrolysis activity"/>
    <property type="evidence" value="ECO:0007669"/>
    <property type="project" value="InterPro"/>
</dbReference>
<feature type="domain" description="ABC transmembrane type-1" evidence="10">
    <location>
        <begin position="30"/>
        <end position="412"/>
    </location>
</feature>
<dbReference type="PANTHER" id="PTHR43394">
    <property type="entry name" value="ATP-DEPENDENT PERMEASE MDL1, MITOCHONDRIAL"/>
    <property type="match status" value="1"/>
</dbReference>
<reference evidence="12" key="1">
    <citation type="journal article" date="2015" name="MBio">
        <title>Genome-Resolved Metagenomic Analysis Reveals Roles for Candidate Phyla and Other Microbial Community Members in Biogeochemical Transformations in Oil Reservoirs.</title>
        <authorList>
            <person name="Hu P."/>
            <person name="Tom L."/>
            <person name="Singh A."/>
            <person name="Thomas B.C."/>
            <person name="Baker B.J."/>
            <person name="Piceno Y.M."/>
            <person name="Andersen G.L."/>
            <person name="Banfield J.F."/>
        </authorList>
    </citation>
    <scope>NUCLEOTIDE SEQUENCE [LARGE SCALE GENOMIC DNA]</scope>
</reference>
<evidence type="ECO:0000256" key="3">
    <source>
        <dbReference type="ARBA" id="ARBA00022692"/>
    </source>
</evidence>
<keyword evidence="5 11" id="KW-0067">ATP-binding</keyword>
<feature type="domain" description="ABC transporter" evidence="9">
    <location>
        <begin position="446"/>
        <end position="679"/>
    </location>
</feature>
<name>A0A117M6V0_UNCT6</name>
<dbReference type="SUPFAM" id="SSF90123">
    <property type="entry name" value="ABC transporter transmembrane region"/>
    <property type="match status" value="1"/>
</dbReference>
<keyword evidence="4" id="KW-0547">Nucleotide-binding</keyword>
<evidence type="ECO:0000256" key="6">
    <source>
        <dbReference type="ARBA" id="ARBA00022989"/>
    </source>
</evidence>
<dbReference type="SUPFAM" id="SSF52540">
    <property type="entry name" value="P-loop containing nucleoside triphosphate hydrolases"/>
    <property type="match status" value="1"/>
</dbReference>
<accession>A0A117M6V0</accession>
<sequence>MEEERSYKLSDKRILQGIWNYSKKYFWQIFFTFILLLFISGLQVVLPQISRRAIDGYIRKNYSKIILNEKTENLFTKNSSYTQKIDSFFLIPSKILTKADIVQLEKDSLIDVVKYFPVEKNFLKEIEDKKIEYFESEKNIFIPENELFKFEKKTLYKVRKDDIFNVRKFAILYVLILILLFIFNYVQVLILSVVSEKIMFDMREDILKHTLNLSMDFFNRNPIGKLVTRATNDVAALRELFTDVFVYSAKDILTIIGIIVMMVRMSLKLSLIILLTLPFVILILILFQNFARISYRRVRVAVAKLNAFISESISGVSLIQSFHKEKESFNDFNKIGKEFYDANMNQLLIFSIFRPLIDVTSSLTLAILIYFGSQGIFKGEYTLGILFAFFSYIELFFRPIFDFSEKYNIYQGAMAASEKIFILLDEKSSIVESKEPKTLKDFKGEVEFRNVSFEYKKGEPVLKNVSFKINPNTSAAFVGATGAGKTTIINLLLRFFEPTEGEILLDGINIKDLPLKDLRDFFGLVLQDVIIFSGDIKYNILLSRDIPFERMEKYSKYVNADKFIEKLPERYDTLLNERGTNLSTGQRQLIAFARALVGEPKILILDEATSNIDSETEHLIQDAISKIMKDRTTIAIAHRLSTIQDADRIYVLNKGRIVEEGNHKELIAKKNYYWELYKLQYIK</sequence>
<evidence type="ECO:0000256" key="2">
    <source>
        <dbReference type="ARBA" id="ARBA00022448"/>
    </source>
</evidence>
<dbReference type="FunFam" id="3.40.50.300:FF:000287">
    <property type="entry name" value="Multidrug ABC transporter ATP-binding protein"/>
    <property type="match status" value="1"/>
</dbReference>
<keyword evidence="6 8" id="KW-1133">Transmembrane helix</keyword>
<organism evidence="11 12">
    <name type="scientific">candidate division TA06 bacterium 34_109</name>
    <dbReference type="NCBI Taxonomy" id="1635277"/>
    <lineage>
        <taxon>Bacteria</taxon>
        <taxon>Bacteria division TA06</taxon>
    </lineage>
</organism>
<dbReference type="EMBL" id="LGGX01000003">
    <property type="protein sequence ID" value="KUK87611.1"/>
    <property type="molecule type" value="Genomic_DNA"/>
</dbReference>
<dbReference type="Pfam" id="PF00664">
    <property type="entry name" value="ABC_membrane"/>
    <property type="match status" value="1"/>
</dbReference>
<dbReference type="PROSITE" id="PS50929">
    <property type="entry name" value="ABC_TM1F"/>
    <property type="match status" value="1"/>
</dbReference>
<evidence type="ECO:0000313" key="12">
    <source>
        <dbReference type="Proteomes" id="UP000053467"/>
    </source>
</evidence>
<feature type="transmembrane region" description="Helical" evidence="8">
    <location>
        <begin position="347"/>
        <end position="371"/>
    </location>
</feature>
<dbReference type="SMART" id="SM00382">
    <property type="entry name" value="AAA"/>
    <property type="match status" value="1"/>
</dbReference>
<evidence type="ECO:0000259" key="9">
    <source>
        <dbReference type="PROSITE" id="PS50893"/>
    </source>
</evidence>
<dbReference type="InterPro" id="IPR039421">
    <property type="entry name" value="Type_1_exporter"/>
</dbReference>
<keyword evidence="3 8" id="KW-0812">Transmembrane</keyword>
<dbReference type="GO" id="GO:0015421">
    <property type="term" value="F:ABC-type oligopeptide transporter activity"/>
    <property type="evidence" value="ECO:0007669"/>
    <property type="project" value="TreeGrafter"/>
</dbReference>
<dbReference type="CDD" id="cd03254">
    <property type="entry name" value="ABCC_Glucan_exporter_like"/>
    <property type="match status" value="1"/>
</dbReference>
<dbReference type="InterPro" id="IPR003439">
    <property type="entry name" value="ABC_transporter-like_ATP-bd"/>
</dbReference>
<feature type="transmembrane region" description="Helical" evidence="8">
    <location>
        <begin position="25"/>
        <end position="46"/>
    </location>
</feature>
<gene>
    <name evidence="11" type="ORF">XE03_0502</name>
</gene>
<dbReference type="PATRIC" id="fig|1635277.3.peg.1190"/>
<keyword evidence="2" id="KW-0813">Transport</keyword>
<proteinExistence type="predicted"/>
<evidence type="ECO:0000256" key="1">
    <source>
        <dbReference type="ARBA" id="ARBA00004651"/>
    </source>
</evidence>
<evidence type="ECO:0000256" key="5">
    <source>
        <dbReference type="ARBA" id="ARBA00022840"/>
    </source>
</evidence>
<dbReference type="PROSITE" id="PS50893">
    <property type="entry name" value="ABC_TRANSPORTER_2"/>
    <property type="match status" value="1"/>
</dbReference>
<dbReference type="InterPro" id="IPR036640">
    <property type="entry name" value="ABC1_TM_sf"/>
</dbReference>
<dbReference type="GO" id="GO:0005886">
    <property type="term" value="C:plasma membrane"/>
    <property type="evidence" value="ECO:0007669"/>
    <property type="project" value="UniProtKB-SubCell"/>
</dbReference>
<dbReference type="Gene3D" id="1.20.1560.10">
    <property type="entry name" value="ABC transporter type 1, transmembrane domain"/>
    <property type="match status" value="1"/>
</dbReference>
<dbReference type="InterPro" id="IPR011527">
    <property type="entry name" value="ABC1_TM_dom"/>
</dbReference>
<dbReference type="PANTHER" id="PTHR43394:SF1">
    <property type="entry name" value="ATP-BINDING CASSETTE SUB-FAMILY B MEMBER 10, MITOCHONDRIAL"/>
    <property type="match status" value="1"/>
</dbReference>
<keyword evidence="7 8" id="KW-0472">Membrane</keyword>
<dbReference type="CDD" id="cd18544">
    <property type="entry name" value="ABC_6TM_TmrA_like"/>
    <property type="match status" value="1"/>
</dbReference>
<feature type="transmembrane region" description="Helical" evidence="8">
    <location>
        <begin position="169"/>
        <end position="194"/>
    </location>
</feature>